<reference evidence="1" key="1">
    <citation type="journal article" date="2012" name="Mol. Plant Microbe Interact.">
        <title>A highly conserved effector in Fusarium oxysporum is required for full virulence on Arabidopsis.</title>
        <authorList>
            <person name="Thatcher L.F."/>
            <person name="Gardiner D.M."/>
            <person name="Kazan K."/>
            <person name="Manners J."/>
        </authorList>
    </citation>
    <scope>NUCLEOTIDE SEQUENCE [LARGE SCALE GENOMIC DNA]</scope>
    <source>
        <strain evidence="1">Fo5176</strain>
    </source>
</reference>
<dbReference type="AlphaFoldDB" id="F9F3G9"/>
<comment type="caution">
    <text evidence="1">The sequence shown here is derived from an EMBL/GenBank/DDBJ whole genome shotgun (WGS) entry which is preliminary data.</text>
</comment>
<gene>
    <name evidence="1" type="ORF">FOXB_00944</name>
</gene>
<organism evidence="1">
    <name type="scientific">Fusarium oxysporum (strain Fo5176)</name>
    <name type="common">Fusarium vascular wilt</name>
    <dbReference type="NCBI Taxonomy" id="660025"/>
    <lineage>
        <taxon>Eukaryota</taxon>
        <taxon>Fungi</taxon>
        <taxon>Dikarya</taxon>
        <taxon>Ascomycota</taxon>
        <taxon>Pezizomycotina</taxon>
        <taxon>Sordariomycetes</taxon>
        <taxon>Hypocreomycetidae</taxon>
        <taxon>Hypocreales</taxon>
        <taxon>Nectriaceae</taxon>
        <taxon>Fusarium</taxon>
        <taxon>Fusarium oxysporum species complex</taxon>
    </lineage>
</organism>
<sequence>MTNLLRLCHAFVTDMERQGMAGFNIVAKRIVQNDAALDLQETENETYSVKTDLDLVANASGYANEMTDKIKARVILEAGYYTVRSLSFLNIPGRPVMSYCIMEASCTVTYHL</sequence>
<accession>F9F3G9</accession>
<name>F9F3G9_FUSOF</name>
<proteinExistence type="predicted"/>
<evidence type="ECO:0000313" key="1">
    <source>
        <dbReference type="EMBL" id="EGU88538.1"/>
    </source>
</evidence>
<protein>
    <submittedName>
        <fullName evidence="1">Uncharacterized protein</fullName>
    </submittedName>
</protein>
<dbReference type="EMBL" id="AFQF01000365">
    <property type="protein sequence ID" value="EGU88538.1"/>
    <property type="molecule type" value="Genomic_DNA"/>
</dbReference>